<organism evidence="1 2">
    <name type="scientific">Moraxella catarrhalis</name>
    <name type="common">Branhamella catarrhalis</name>
    <dbReference type="NCBI Taxonomy" id="480"/>
    <lineage>
        <taxon>Bacteria</taxon>
        <taxon>Pseudomonadati</taxon>
        <taxon>Pseudomonadota</taxon>
        <taxon>Gammaproteobacteria</taxon>
        <taxon>Moraxellales</taxon>
        <taxon>Moraxellaceae</taxon>
        <taxon>Moraxella</taxon>
    </lineage>
</organism>
<reference evidence="1 2" key="1">
    <citation type="journal article" date="2016" name="Genome Biol. Evol.">
        <title>Comparative Genomic Analyses of the Moraxella catarrhalis Serosensitive and Seroresistant Lineages Demonstrate Their Independent Evolution.</title>
        <authorList>
            <person name="Earl J.P."/>
            <person name="de Vries S.P."/>
            <person name="Ahmed A."/>
            <person name="Powell E."/>
            <person name="Schultz M.P."/>
            <person name="Hermans P.W."/>
            <person name="Hill D.J."/>
            <person name="Zhou Z."/>
            <person name="Constantinidou C.I."/>
            <person name="Hu F.Z."/>
            <person name="Bootsma H.J."/>
            <person name="Ehrlich G.D."/>
        </authorList>
    </citation>
    <scope>NUCLEOTIDE SEQUENCE [LARGE SCALE GENOMIC DNA]</scope>
    <source>
        <strain evidence="1 2">Z7542</strain>
    </source>
</reference>
<dbReference type="AlphaFoldDB" id="A0A198UJ48"/>
<sequence>MTNISYQAQEVDHADTVNVNDVIDNATFKPFRWQALFWCLLVIIF</sequence>
<proteinExistence type="predicted"/>
<evidence type="ECO:0000313" key="2">
    <source>
        <dbReference type="Proteomes" id="UP000078228"/>
    </source>
</evidence>
<comment type="caution">
    <text evidence="1">The sequence shown here is derived from an EMBL/GenBank/DDBJ whole genome shotgun (WGS) entry which is preliminary data.</text>
</comment>
<keyword evidence="2" id="KW-1185">Reference proteome</keyword>
<gene>
    <name evidence="1" type="ORF">AO384_1048</name>
</gene>
<evidence type="ECO:0000313" key="1">
    <source>
        <dbReference type="EMBL" id="OAU96360.1"/>
    </source>
</evidence>
<dbReference type="Proteomes" id="UP000078228">
    <property type="component" value="Unassembled WGS sequence"/>
</dbReference>
<protein>
    <submittedName>
        <fullName evidence="1">Uncharacterized protein</fullName>
    </submittedName>
</protein>
<accession>A0A198UJ48</accession>
<dbReference type="PATRIC" id="fig|480.237.peg.1906"/>
<dbReference type="EMBL" id="LXHC01000019">
    <property type="protein sequence ID" value="OAU96360.1"/>
    <property type="molecule type" value="Genomic_DNA"/>
</dbReference>
<name>A0A198UJ48_MORCA</name>